<dbReference type="Pfam" id="PF01882">
    <property type="entry name" value="DUF58"/>
    <property type="match status" value="1"/>
</dbReference>
<reference evidence="3 4" key="1">
    <citation type="submission" date="2019-07" db="EMBL/GenBank/DDBJ databases">
        <title>Whole genome shotgun sequence of Cerasibacillus quisquiliarum NBRC 102429.</title>
        <authorList>
            <person name="Hosoyama A."/>
            <person name="Uohara A."/>
            <person name="Ohji S."/>
            <person name="Ichikawa N."/>
        </authorList>
    </citation>
    <scope>NUCLEOTIDE SEQUENCE [LARGE SCALE GENOMIC DNA]</scope>
    <source>
        <strain evidence="3 4">NBRC 102429</strain>
    </source>
</reference>
<dbReference type="AlphaFoldDB" id="A0A511V3W6"/>
<dbReference type="InterPro" id="IPR002881">
    <property type="entry name" value="DUF58"/>
</dbReference>
<gene>
    <name evidence="3" type="ORF">CQU01_21600</name>
</gene>
<proteinExistence type="predicted"/>
<protein>
    <recommendedName>
        <fullName evidence="2">DUF58 domain-containing protein</fullName>
    </recommendedName>
</protein>
<dbReference type="SUPFAM" id="SSF53300">
    <property type="entry name" value="vWA-like"/>
    <property type="match status" value="1"/>
</dbReference>
<evidence type="ECO:0000313" key="3">
    <source>
        <dbReference type="EMBL" id="GEN31922.1"/>
    </source>
</evidence>
<dbReference type="PANTHER" id="PTHR33608">
    <property type="entry name" value="BLL2464 PROTEIN"/>
    <property type="match status" value="1"/>
</dbReference>
<feature type="domain" description="DUF58" evidence="2">
    <location>
        <begin position="214"/>
        <end position="386"/>
    </location>
</feature>
<sequence>MSIMSSKNWWDRFLFRDKGIVPGKRLLISFGIVSLILIILGSLTDLSWGFILFINLFFLGLSLLDFFYLPRQRDIKVSRVFPDTMERRQDYLIDIKIHNQSLYDAYVTLIDGLEQSFTRPFPLEVTARSKEITSIRYKTRAQIRGRYKINACFIRYKSQIGLWQKQMRVDFDEYVKVIPDLTETKQYLNDAQRYLLYKGLKIRKFHSGAGEFAQIRNYVVGDDPRMINWRQTAKLREVMTNEYEPEHGKHVTLLIDCGRMMGAEWRDTNRLERSIEAILTVAAAALENGDYVSVIAFSKDVQVYVPARKGVDHLQTILDEIYHLEVEPVESNYAYAFSYLETKQNKRSLYMLFSDVRTFLIEESTLMYLERIRRRHLFLIIGIEDHHLLETIKRPIHHVENAMLKSTAQQQILLKQKEKRKWENRGLLMVETKAEKLAATAVSYYIDLLNRHVV</sequence>
<organism evidence="3 4">
    <name type="scientific">Cerasibacillus quisquiliarum</name>
    <dbReference type="NCBI Taxonomy" id="227865"/>
    <lineage>
        <taxon>Bacteria</taxon>
        <taxon>Bacillati</taxon>
        <taxon>Bacillota</taxon>
        <taxon>Bacilli</taxon>
        <taxon>Bacillales</taxon>
        <taxon>Bacillaceae</taxon>
        <taxon>Cerasibacillus</taxon>
    </lineage>
</organism>
<evidence type="ECO:0000259" key="2">
    <source>
        <dbReference type="Pfam" id="PF01882"/>
    </source>
</evidence>
<dbReference type="Gene3D" id="3.40.50.410">
    <property type="entry name" value="von Willebrand factor, type A domain"/>
    <property type="match status" value="1"/>
</dbReference>
<keyword evidence="4" id="KW-1185">Reference proteome</keyword>
<name>A0A511V3W6_9BACI</name>
<dbReference type="Proteomes" id="UP000321491">
    <property type="component" value="Unassembled WGS sequence"/>
</dbReference>
<feature type="transmembrane region" description="Helical" evidence="1">
    <location>
        <begin position="26"/>
        <end position="44"/>
    </location>
</feature>
<keyword evidence="1" id="KW-0472">Membrane</keyword>
<keyword evidence="1" id="KW-1133">Transmembrane helix</keyword>
<accession>A0A511V3W6</accession>
<evidence type="ECO:0000313" key="4">
    <source>
        <dbReference type="Proteomes" id="UP000321491"/>
    </source>
</evidence>
<comment type="caution">
    <text evidence="3">The sequence shown here is derived from an EMBL/GenBank/DDBJ whole genome shotgun (WGS) entry which is preliminary data.</text>
</comment>
<evidence type="ECO:0000256" key="1">
    <source>
        <dbReference type="SAM" id="Phobius"/>
    </source>
</evidence>
<dbReference type="InterPro" id="IPR036465">
    <property type="entry name" value="vWFA_dom_sf"/>
</dbReference>
<feature type="transmembrane region" description="Helical" evidence="1">
    <location>
        <begin position="50"/>
        <end position="69"/>
    </location>
</feature>
<keyword evidence="1" id="KW-0812">Transmembrane</keyword>
<dbReference type="PANTHER" id="PTHR33608:SF3">
    <property type="entry name" value="SLR2013 PROTEIN"/>
    <property type="match status" value="1"/>
</dbReference>
<dbReference type="EMBL" id="BJXW01000025">
    <property type="protein sequence ID" value="GEN31922.1"/>
    <property type="molecule type" value="Genomic_DNA"/>
</dbReference>